<reference evidence="5 6" key="1">
    <citation type="journal article" date="2008" name="Nature">
        <title>The genome of the model beetle and pest Tribolium castaneum.</title>
        <authorList>
            <consortium name="Tribolium Genome Sequencing Consortium"/>
            <person name="Richards S."/>
            <person name="Gibbs R.A."/>
            <person name="Weinstock G.M."/>
            <person name="Brown S.J."/>
            <person name="Denell R."/>
            <person name="Beeman R.W."/>
            <person name="Gibbs R."/>
            <person name="Beeman R.W."/>
            <person name="Brown S.J."/>
            <person name="Bucher G."/>
            <person name="Friedrich M."/>
            <person name="Grimmelikhuijzen C.J."/>
            <person name="Klingler M."/>
            <person name="Lorenzen M."/>
            <person name="Richards S."/>
            <person name="Roth S."/>
            <person name="Schroder R."/>
            <person name="Tautz D."/>
            <person name="Zdobnov E.M."/>
            <person name="Muzny D."/>
            <person name="Gibbs R.A."/>
            <person name="Weinstock G.M."/>
            <person name="Attaway T."/>
            <person name="Bell S."/>
            <person name="Buhay C.J."/>
            <person name="Chandrabose M.N."/>
            <person name="Chavez D."/>
            <person name="Clerk-Blankenburg K.P."/>
            <person name="Cree A."/>
            <person name="Dao M."/>
            <person name="Davis C."/>
            <person name="Chacko J."/>
            <person name="Dinh H."/>
            <person name="Dugan-Rocha S."/>
            <person name="Fowler G."/>
            <person name="Garner T.T."/>
            <person name="Garnes J."/>
            <person name="Gnirke A."/>
            <person name="Hawes A."/>
            <person name="Hernandez J."/>
            <person name="Hines S."/>
            <person name="Holder M."/>
            <person name="Hume J."/>
            <person name="Jhangiani S.N."/>
            <person name="Joshi V."/>
            <person name="Khan Z.M."/>
            <person name="Jackson L."/>
            <person name="Kovar C."/>
            <person name="Kowis A."/>
            <person name="Lee S."/>
            <person name="Lewis L.R."/>
            <person name="Margolis J."/>
            <person name="Morgan M."/>
            <person name="Nazareth L.V."/>
            <person name="Nguyen N."/>
            <person name="Okwuonu G."/>
            <person name="Parker D."/>
            <person name="Richards S."/>
            <person name="Ruiz S.J."/>
            <person name="Santibanez J."/>
            <person name="Savard J."/>
            <person name="Scherer S.E."/>
            <person name="Schneider B."/>
            <person name="Sodergren E."/>
            <person name="Tautz D."/>
            <person name="Vattahil S."/>
            <person name="Villasana D."/>
            <person name="White C.S."/>
            <person name="Wright R."/>
            <person name="Park Y."/>
            <person name="Beeman R.W."/>
            <person name="Lord J."/>
            <person name="Oppert B."/>
            <person name="Lorenzen M."/>
            <person name="Brown S."/>
            <person name="Wang L."/>
            <person name="Savard J."/>
            <person name="Tautz D."/>
            <person name="Richards S."/>
            <person name="Weinstock G."/>
            <person name="Gibbs R.A."/>
            <person name="Liu Y."/>
            <person name="Worley K."/>
            <person name="Weinstock G."/>
            <person name="Elsik C.G."/>
            <person name="Reese J.T."/>
            <person name="Elhaik E."/>
            <person name="Landan G."/>
            <person name="Graur D."/>
            <person name="Arensburger P."/>
            <person name="Atkinson P."/>
            <person name="Beeman R.W."/>
            <person name="Beidler J."/>
            <person name="Brown S.J."/>
            <person name="Demuth J.P."/>
            <person name="Drury D.W."/>
            <person name="Du Y.Z."/>
            <person name="Fujiwara H."/>
            <person name="Lorenzen M."/>
            <person name="Maselli V."/>
            <person name="Osanai M."/>
            <person name="Park Y."/>
            <person name="Robertson H.M."/>
            <person name="Tu Z."/>
            <person name="Wang J.J."/>
            <person name="Wang S."/>
            <person name="Richards S."/>
            <person name="Song H."/>
            <person name="Zhang L."/>
            <person name="Sodergren E."/>
            <person name="Werner D."/>
            <person name="Stanke M."/>
            <person name="Morgenstern B."/>
            <person name="Solovyev V."/>
            <person name="Kosarev P."/>
            <person name="Brown G."/>
            <person name="Chen H.C."/>
            <person name="Ermolaeva O."/>
            <person name="Hlavina W."/>
            <person name="Kapustin Y."/>
            <person name="Kiryutin B."/>
            <person name="Kitts P."/>
            <person name="Maglott D."/>
            <person name="Pruitt K."/>
            <person name="Sapojnikov V."/>
            <person name="Souvorov A."/>
            <person name="Mackey A.J."/>
            <person name="Waterhouse R.M."/>
            <person name="Wyder S."/>
            <person name="Zdobnov E.M."/>
            <person name="Zdobnov E.M."/>
            <person name="Wyder S."/>
            <person name="Kriventseva E.V."/>
            <person name="Kadowaki T."/>
            <person name="Bork P."/>
            <person name="Aranda M."/>
            <person name="Bao R."/>
            <person name="Beermann A."/>
            <person name="Berns N."/>
            <person name="Bolognesi R."/>
            <person name="Bonneton F."/>
            <person name="Bopp D."/>
            <person name="Brown S.J."/>
            <person name="Bucher G."/>
            <person name="Butts T."/>
            <person name="Chaumot A."/>
            <person name="Denell R.E."/>
            <person name="Ferrier D.E."/>
            <person name="Friedrich M."/>
            <person name="Gordon C.M."/>
            <person name="Jindra M."/>
            <person name="Klingler M."/>
            <person name="Lan Q."/>
            <person name="Lattorff H.M."/>
            <person name="Laudet V."/>
            <person name="von Levetsow C."/>
            <person name="Liu Z."/>
            <person name="Lutz R."/>
            <person name="Lynch J.A."/>
            <person name="da Fonseca R.N."/>
            <person name="Posnien N."/>
            <person name="Reuter R."/>
            <person name="Roth S."/>
            <person name="Savard J."/>
            <person name="Schinko J.B."/>
            <person name="Schmitt C."/>
            <person name="Schoppmeier M."/>
            <person name="Schroder R."/>
            <person name="Shippy T.D."/>
            <person name="Simonnet F."/>
            <person name="Marques-Souza H."/>
            <person name="Tautz D."/>
            <person name="Tomoyasu Y."/>
            <person name="Trauner J."/>
            <person name="Van der Zee M."/>
            <person name="Vervoort M."/>
            <person name="Wittkopp N."/>
            <person name="Wimmer E.A."/>
            <person name="Yang X."/>
            <person name="Jones A.K."/>
            <person name="Sattelle D.B."/>
            <person name="Ebert P.R."/>
            <person name="Nelson D."/>
            <person name="Scott J.G."/>
            <person name="Beeman R.W."/>
            <person name="Muthukrishnan S."/>
            <person name="Kramer K.J."/>
            <person name="Arakane Y."/>
            <person name="Beeman R.W."/>
            <person name="Zhu Q."/>
            <person name="Hogenkamp D."/>
            <person name="Dixit R."/>
            <person name="Oppert B."/>
            <person name="Jiang H."/>
            <person name="Zou Z."/>
            <person name="Marshall J."/>
            <person name="Elpidina E."/>
            <person name="Vinokurov K."/>
            <person name="Oppert C."/>
            <person name="Zou Z."/>
            <person name="Evans J."/>
            <person name="Lu Z."/>
            <person name="Zhao P."/>
            <person name="Sumathipala N."/>
            <person name="Altincicek B."/>
            <person name="Vilcinskas A."/>
            <person name="Williams M."/>
            <person name="Hultmark D."/>
            <person name="Hetru C."/>
            <person name="Jiang H."/>
            <person name="Grimmelikhuijzen C.J."/>
            <person name="Hauser F."/>
            <person name="Cazzamali G."/>
            <person name="Williamson M."/>
            <person name="Park Y."/>
            <person name="Li B."/>
            <person name="Tanaka Y."/>
            <person name="Predel R."/>
            <person name="Neupert S."/>
            <person name="Schachtner J."/>
            <person name="Verleyen P."/>
            <person name="Raible F."/>
            <person name="Bork P."/>
            <person name="Friedrich M."/>
            <person name="Walden K.K."/>
            <person name="Robertson H.M."/>
            <person name="Angeli S."/>
            <person name="Foret S."/>
            <person name="Bucher G."/>
            <person name="Schuetz S."/>
            <person name="Maleszka R."/>
            <person name="Wimmer E.A."/>
            <person name="Beeman R.W."/>
            <person name="Lorenzen M."/>
            <person name="Tomoyasu Y."/>
            <person name="Miller S.C."/>
            <person name="Grossmann D."/>
            <person name="Bucher G."/>
        </authorList>
    </citation>
    <scope>NUCLEOTIDE SEQUENCE [LARGE SCALE GENOMIC DNA]</scope>
    <source>
        <strain evidence="5 6">Georgia GA2</strain>
    </source>
</reference>
<dbReference type="GO" id="GO:1990423">
    <property type="term" value="C:RZZ complex"/>
    <property type="evidence" value="ECO:0000318"/>
    <property type="project" value="GO_Central"/>
</dbReference>
<dbReference type="PANTHER" id="PTHR15688:SF1">
    <property type="entry name" value="KINETOCHORE-ASSOCIATED PROTEIN 1"/>
    <property type="match status" value="1"/>
</dbReference>
<dbReference type="Proteomes" id="UP000007266">
    <property type="component" value="Linkage group 9"/>
</dbReference>
<dbReference type="PANTHER" id="PTHR15688">
    <property type="entry name" value="KINETOCHORE-ASSOCIATED PROTEIN 1"/>
    <property type="match status" value="1"/>
</dbReference>
<feature type="domain" description="KNTC1 first ARM-repeats" evidence="4">
    <location>
        <begin position="342"/>
        <end position="571"/>
    </location>
</feature>
<dbReference type="Pfam" id="PF24515">
    <property type="entry name" value="ARM_KNTC1_3rd"/>
    <property type="match status" value="1"/>
</dbReference>
<dbReference type="InterPro" id="IPR019527">
    <property type="entry name" value="RZZ-complex_KNTC1/ROD_C"/>
</dbReference>
<dbReference type="InterPro" id="IPR055403">
    <property type="entry name" value="ARM_KNTC1_1st"/>
</dbReference>
<dbReference type="InterPro" id="IPR055402">
    <property type="entry name" value="KNTC1_N"/>
</dbReference>
<dbReference type="Pfam" id="PF24520">
    <property type="entry name" value="ARM_KNTC1_1st"/>
    <property type="match status" value="1"/>
</dbReference>
<dbReference type="FunCoup" id="A0A139WCI3">
    <property type="interactions" value="531"/>
</dbReference>
<proteinExistence type="predicted"/>
<evidence type="ECO:0000259" key="1">
    <source>
        <dbReference type="Pfam" id="PF10493"/>
    </source>
</evidence>
<feature type="domain" description="KNTC1 third ARM-repeats" evidence="3">
    <location>
        <begin position="1110"/>
        <end position="1320"/>
    </location>
</feature>
<reference evidence="5 6" key="2">
    <citation type="journal article" date="2010" name="Nucleic Acids Res.">
        <title>BeetleBase in 2010: revisions to provide comprehensive genomic information for Tribolium castaneum.</title>
        <authorList>
            <person name="Kim H.S."/>
            <person name="Murphy T."/>
            <person name="Xia J."/>
            <person name="Caragea D."/>
            <person name="Park Y."/>
            <person name="Beeman R.W."/>
            <person name="Lorenzen M.D."/>
            <person name="Butcher S."/>
            <person name="Manak J.R."/>
            <person name="Brown S.J."/>
        </authorList>
    </citation>
    <scope>GENOME REANNOTATION</scope>
    <source>
        <strain evidence="5 6">Georgia GA2</strain>
    </source>
</reference>
<dbReference type="GO" id="GO:0000070">
    <property type="term" value="P:mitotic sister chromatid segregation"/>
    <property type="evidence" value="ECO:0000318"/>
    <property type="project" value="GO_Central"/>
</dbReference>
<dbReference type="GO" id="GO:0005737">
    <property type="term" value="C:cytoplasm"/>
    <property type="evidence" value="ECO:0000318"/>
    <property type="project" value="GO_Central"/>
</dbReference>
<dbReference type="EMBL" id="KQ971369">
    <property type="protein sequence ID" value="KYB25616.1"/>
    <property type="molecule type" value="Genomic_DNA"/>
</dbReference>
<dbReference type="GO" id="GO:0007094">
    <property type="term" value="P:mitotic spindle assembly checkpoint signaling"/>
    <property type="evidence" value="ECO:0000318"/>
    <property type="project" value="GO_Central"/>
</dbReference>
<organism evidence="5 6">
    <name type="scientific">Tribolium castaneum</name>
    <name type="common">Red flour beetle</name>
    <dbReference type="NCBI Taxonomy" id="7070"/>
    <lineage>
        <taxon>Eukaryota</taxon>
        <taxon>Metazoa</taxon>
        <taxon>Ecdysozoa</taxon>
        <taxon>Arthropoda</taxon>
        <taxon>Hexapoda</taxon>
        <taxon>Insecta</taxon>
        <taxon>Pterygota</taxon>
        <taxon>Neoptera</taxon>
        <taxon>Endopterygota</taxon>
        <taxon>Coleoptera</taxon>
        <taxon>Polyphaga</taxon>
        <taxon>Cucujiformia</taxon>
        <taxon>Tenebrionidae</taxon>
        <taxon>Tenebrionidae incertae sedis</taxon>
        <taxon>Tribolium</taxon>
    </lineage>
</organism>
<dbReference type="eggNOG" id="KOG4256">
    <property type="taxonomic scope" value="Eukaryota"/>
</dbReference>
<feature type="domain" description="KNTC1 N-terminal" evidence="2">
    <location>
        <begin position="18"/>
        <end position="138"/>
    </location>
</feature>
<evidence type="ECO:0000313" key="5">
    <source>
        <dbReference type="EMBL" id="KYB25616.1"/>
    </source>
</evidence>
<evidence type="ECO:0000259" key="2">
    <source>
        <dbReference type="Pfam" id="PF24506"/>
    </source>
</evidence>
<dbReference type="InterPro" id="IPR036322">
    <property type="entry name" value="WD40_repeat_dom_sf"/>
</dbReference>
<dbReference type="InterPro" id="IPR052802">
    <property type="entry name" value="KNTC1"/>
</dbReference>
<name>A0A139WCI3_TRICA</name>
<evidence type="ECO:0000259" key="4">
    <source>
        <dbReference type="Pfam" id="PF24520"/>
    </source>
</evidence>
<dbReference type="SUPFAM" id="SSF50978">
    <property type="entry name" value="WD40 repeat-like"/>
    <property type="match status" value="1"/>
</dbReference>
<sequence length="1887" mass="218458">MSNFDIIEFGFNTADETVNFGTRSLADGDNLYEASTLATLKPSNGADANLDPYINAVVKNGSIYFSIDNSLRIFEDKQCSYVAFSATFSAVVDSFCVSSDCEYLLVCLRNGTVQLIDQNNENKCVFTDLCERDEDCDRFFINSFVYNLCFVFVTKQGKIYQLDPRHFELKCVHVFNFATNVASFKAPFLLLSGTKLAVLNLESRKSVIDSEDNQFKKIYPLRNNFFALDFEGKLYKICAMTLLIFPINSQHLYRDMLLISDSNEEQVVVTEDEMQQKSLQLLSYPALSKIYGLNVKTDIYLISPECVNDELLYISKIVENNSVSELRFHMVYETDAEQRLARLLRKRKYEEAERFAALFHLDASLVNEAKAQDIVDKMTCTSEEIDQLINLLNLIDNDVFKLQSCLGVTCSKFEDVRKILEYGCTLQLKKVDNEAEKMQNSVIDVMARFETFGALSKRAELDIQTWQQFANADLMDEVKSFLQNHEIEEAKIIYSRLDVATIETLTDDKISDILNILNMLPPATYQSFLSIFIPVTLSLYPTALPLIVKWTRNKVFSLEQHSKSDFPSNAIILTKKIIALMKMGDVADISFQRQHILHRDSLSELLATLEIIKTLKEEYRISVPVQNYLTGPQNVIRILLNVEMCPNDFDRFLRNFLCKYIVDNHMDPNVILLEEIKNLMKYDERYWVNIISLILDCINSVEIKLQGVQTILNCAKVPWSDTFIFWPSLPKYREKLIQRFDEALHIIDNNNADVQHLCLLTETIVKDKLRLQDETISNFYTVAGSLFKRLNKNSNEFERSFNDTTLDLIKNVYNLRKHFGIRTTALKSHSDKNKIIDEILENVRLEFENEKQTIDEVFATCHKLSVCLSCDYHDILLRFCEKTGDYNFIVRTAEKFHDRETSTRNFCLMAILLLRYIGAYKLSLGDSFSDSDRSLVVADSERVVSDDVFCKGLRIATSIVAKAMAKAEPDELMPCMEVVNWVYVAFHFTGSQESDLSKLLFRNNYRPLQMVSGFHTFSAIKLVFNTFCGFVAHVKSTNSAYLTHFKNQPLTEEEFMHELQPLIPILENLSKDGQHYTSFVIVSTLTNCLMQYNPLAKNLITTFDKILKKKCIPKLLSVVVSSNTIDTDLLNNLLQLCDREDATKFILNALRMYKRHPRKFECLTRTGLKICDHYELTDYKRVMMDSLITLKWWKRFEGHKIPYDKFFKSKPEQRFELLINTLDCFHIEWLNEFCKDYKLEPQTCYLFYLKRVLQNWKPDYEIKSDDTNRRFLIVKNSEVELLAKCREIMQGLNNEQISGVVRTVRNSINTYYYEVFITILDILCEVDPQESQFNELAMLQFLKNYQRVSKASQIEIEQWFTNFPDAQTVDVLSEFRLAFTPLLFTSDIFTIIRPEINLKTYHLWFNTIEILRPHLSKNQICSYVVKHVVASGVLSKSDETWVLNPKHDDLLRAIDECVNNITDPELATSVMYHVMTNTCPGLDQVKAASLCYKYATKYRQLNPDSSAVEKAVTKVEKKYYMYRALHILNVHHLTDSKYIDLLTHPNDLILALYLDDRILDDFHCVEINKASEALAELFQLDIKKIRLKLINSWLDDQALVDFDSSVIESNCSEESCLKRIAYICSGDQVTYWQTVLLEIGQKGESVRCRANALRVFAMISDVETIETMAEMSYDRLMLFINRLTLVGNLEYLGFGVDVAVLDHTNRQSLLNRLVQQGGNAFAIKTMALYCMTYQIYGAKYWEFVLNNAVKFSLFTELKTYVTFLSKSKYQYKGFYINAWQKLIDYYFSNLNCAKNLDQTLLKHFLTIQSCPVLFSLDFNHAFAMCLEVKKAEFAAVLLQYLQKNDTYFSNVEKVRNCSKEIMPGLNYLDQNGILGISNVREILHNSV</sequence>
<dbReference type="OMA" id="FYELYLC"/>
<gene>
    <name evidence="5" type="primary">AUGUSTUS-3.0.2_34281</name>
    <name evidence="5" type="ORF">TcasGA2_TC034281</name>
</gene>
<dbReference type="InParanoid" id="A0A139WCI3"/>
<protein>
    <submittedName>
        <fullName evidence="5">Uncharacterized protein</fullName>
    </submittedName>
</protein>
<evidence type="ECO:0000313" key="6">
    <source>
        <dbReference type="Proteomes" id="UP000007266"/>
    </source>
</evidence>
<keyword evidence="6" id="KW-1185">Reference proteome</keyword>
<dbReference type="GO" id="GO:0005828">
    <property type="term" value="C:kinetochore microtubule"/>
    <property type="evidence" value="ECO:0000318"/>
    <property type="project" value="GO_Central"/>
</dbReference>
<dbReference type="InterPro" id="IPR055405">
    <property type="entry name" value="ARM_KNTC1_3rd"/>
</dbReference>
<dbReference type="GO" id="GO:1903394">
    <property type="term" value="P:protein localization to kinetochore involved in kinetochore assembly"/>
    <property type="evidence" value="ECO:0000318"/>
    <property type="project" value="GO_Central"/>
</dbReference>
<dbReference type="GO" id="GO:0031267">
    <property type="term" value="F:small GTPase binding"/>
    <property type="evidence" value="ECO:0000318"/>
    <property type="project" value="GO_Central"/>
</dbReference>
<dbReference type="Pfam" id="PF10493">
    <property type="entry name" value="Rod_C"/>
    <property type="match status" value="1"/>
</dbReference>
<evidence type="ECO:0000259" key="3">
    <source>
        <dbReference type="Pfam" id="PF24515"/>
    </source>
</evidence>
<accession>A0A139WCI3</accession>
<dbReference type="Pfam" id="PF24506">
    <property type="entry name" value="KNTC1_N"/>
    <property type="match status" value="1"/>
</dbReference>
<feature type="domain" description="RZZ complex subunit KNTC1/ROD C-terminal" evidence="1">
    <location>
        <begin position="1371"/>
        <end position="1844"/>
    </location>
</feature>
<dbReference type="STRING" id="7070.A0A139WCI3"/>